<evidence type="ECO:0000256" key="5">
    <source>
        <dbReference type="ARBA" id="ARBA00047733"/>
    </source>
</evidence>
<dbReference type="InterPro" id="IPR036291">
    <property type="entry name" value="NAD(P)-bd_dom_sf"/>
</dbReference>
<dbReference type="SUPFAM" id="SSF48179">
    <property type="entry name" value="6-phosphogluconate dehydrogenase C-terminal domain-like"/>
    <property type="match status" value="1"/>
</dbReference>
<accession>U6KKG1</accession>
<dbReference type="GO" id="GO:0019594">
    <property type="term" value="P:mannitol metabolic process"/>
    <property type="evidence" value="ECO:0007669"/>
    <property type="project" value="InterPro"/>
</dbReference>
<keyword evidence="2" id="KW-0560">Oxidoreductase</keyword>
<organism evidence="8 9">
    <name type="scientific">Eimeria tenella</name>
    <name type="common">Coccidian parasite</name>
    <dbReference type="NCBI Taxonomy" id="5802"/>
    <lineage>
        <taxon>Eukaryota</taxon>
        <taxon>Sar</taxon>
        <taxon>Alveolata</taxon>
        <taxon>Apicomplexa</taxon>
        <taxon>Conoidasida</taxon>
        <taxon>Coccidia</taxon>
        <taxon>Eucoccidiorida</taxon>
        <taxon>Eimeriorina</taxon>
        <taxon>Eimeriidae</taxon>
        <taxon>Eimeria</taxon>
    </lineage>
</organism>
<gene>
    <name evidence="8" type="ORF">ETH_00027760</name>
</gene>
<comment type="similarity">
    <text evidence="1">Belongs to the mannitol dehydrogenase family.</text>
</comment>
<dbReference type="InterPro" id="IPR013131">
    <property type="entry name" value="Mannitol_DH_N"/>
</dbReference>
<proteinExistence type="inferred from homology"/>
<dbReference type="InterPro" id="IPR023027">
    <property type="entry name" value="Mannitol_DH_CS"/>
</dbReference>
<evidence type="ECO:0000313" key="9">
    <source>
        <dbReference type="Proteomes" id="UP000030747"/>
    </source>
</evidence>
<keyword evidence="3" id="KW-0520">NAD</keyword>
<dbReference type="InterPro" id="IPR013328">
    <property type="entry name" value="6PGD_dom2"/>
</dbReference>
<sequence>MVIQFASEVDVEMAAWISKNVSFPCTMVDRITPATSSEHVALLAEDYGVGDKWPVVAEEFRQWVIGENFCNERPFLEAVGAVFTKEVEHFETLKLQLLNAAHSALAYPALLLGYRFVDEALTDV</sequence>
<dbReference type="SUPFAM" id="SSF51735">
    <property type="entry name" value="NAD(P)-binding Rossmann-fold domains"/>
    <property type="match status" value="1"/>
</dbReference>
<evidence type="ECO:0000256" key="1">
    <source>
        <dbReference type="ARBA" id="ARBA00006541"/>
    </source>
</evidence>
<evidence type="ECO:0000259" key="7">
    <source>
        <dbReference type="Pfam" id="PF08125"/>
    </source>
</evidence>
<dbReference type="Pfam" id="PF08125">
    <property type="entry name" value="Mannitol_dh_C"/>
    <property type="match status" value="1"/>
</dbReference>
<dbReference type="InterPro" id="IPR008927">
    <property type="entry name" value="6-PGluconate_DH-like_C_sf"/>
</dbReference>
<dbReference type="EC" id="1.1.1.67" evidence="4"/>
<dbReference type="Pfam" id="PF01232">
    <property type="entry name" value="Mannitol_dh"/>
    <property type="match status" value="1"/>
</dbReference>
<dbReference type="PANTHER" id="PTHR43362">
    <property type="entry name" value="MANNITOL DEHYDROGENASE DSF1-RELATED"/>
    <property type="match status" value="1"/>
</dbReference>
<dbReference type="PRINTS" id="PR00084">
    <property type="entry name" value="MTLDHDRGNASE"/>
</dbReference>
<evidence type="ECO:0000256" key="3">
    <source>
        <dbReference type="ARBA" id="ARBA00023027"/>
    </source>
</evidence>
<feature type="domain" description="Mannitol dehydrogenase N-terminal" evidence="6">
    <location>
        <begin position="7"/>
        <end position="77"/>
    </location>
</feature>
<dbReference type="InterPro" id="IPR050988">
    <property type="entry name" value="Mannitol_DH/Oxidoreductase"/>
</dbReference>
<feature type="non-terminal residue" evidence="8">
    <location>
        <position position="124"/>
    </location>
</feature>
<evidence type="ECO:0000259" key="6">
    <source>
        <dbReference type="Pfam" id="PF01232"/>
    </source>
</evidence>
<reference evidence="8" key="2">
    <citation type="submission" date="2013-10" db="EMBL/GenBank/DDBJ databases">
        <authorList>
            <person name="Aslett M."/>
        </authorList>
    </citation>
    <scope>NUCLEOTIDE SEQUENCE [LARGE SCALE GENOMIC DNA]</scope>
    <source>
        <strain evidence="8">Houghton</strain>
    </source>
</reference>
<dbReference type="AlphaFoldDB" id="U6KKG1"/>
<dbReference type="GO" id="GO:0050086">
    <property type="term" value="F:mannitol 2-dehydrogenase activity"/>
    <property type="evidence" value="ECO:0007669"/>
    <property type="project" value="UniProtKB-EC"/>
</dbReference>
<dbReference type="Proteomes" id="UP000030747">
    <property type="component" value="Unassembled WGS sequence"/>
</dbReference>
<evidence type="ECO:0000256" key="4">
    <source>
        <dbReference type="ARBA" id="ARBA00038970"/>
    </source>
</evidence>
<dbReference type="InterPro" id="IPR013118">
    <property type="entry name" value="Mannitol_DH_C"/>
</dbReference>
<dbReference type="EMBL" id="HG673752">
    <property type="protein sequence ID" value="CDJ37311.1"/>
    <property type="molecule type" value="Genomic_DNA"/>
</dbReference>
<evidence type="ECO:0000256" key="2">
    <source>
        <dbReference type="ARBA" id="ARBA00023002"/>
    </source>
</evidence>
<dbReference type="Gene3D" id="1.10.1040.10">
    <property type="entry name" value="N-(1-d-carboxylethyl)-l-norvaline Dehydrogenase, domain 2"/>
    <property type="match status" value="1"/>
</dbReference>
<reference evidence="8" key="1">
    <citation type="submission" date="2013-10" db="EMBL/GenBank/DDBJ databases">
        <title>Genomic analysis of the causative agents of coccidiosis in chickens.</title>
        <authorList>
            <person name="Reid A.J."/>
            <person name="Blake D."/>
            <person name="Billington K."/>
            <person name="Browne H."/>
            <person name="Dunn M."/>
            <person name="Hung S."/>
            <person name="Kawahara F."/>
            <person name="Miranda-Saavedra D."/>
            <person name="Mourier T."/>
            <person name="Nagra H."/>
            <person name="Otto T.D."/>
            <person name="Rawlings N."/>
            <person name="Sanchez A."/>
            <person name="Sanders M."/>
            <person name="Subramaniam C."/>
            <person name="Tay Y."/>
            <person name="Dear P."/>
            <person name="Doerig C."/>
            <person name="Gruber A."/>
            <person name="Parkinson J."/>
            <person name="Shirley M."/>
            <person name="Wan K.L."/>
            <person name="Berriman M."/>
            <person name="Tomley F."/>
            <person name="Pain A."/>
        </authorList>
    </citation>
    <scope>NUCLEOTIDE SEQUENCE [LARGE SCALE GENOMIC DNA]</scope>
    <source>
        <strain evidence="8">Houghton</strain>
    </source>
</reference>
<dbReference type="OrthoDB" id="440360at2759"/>
<feature type="domain" description="Mannitol dehydrogenase C-terminal" evidence="7">
    <location>
        <begin position="87"/>
        <end position="123"/>
    </location>
</feature>
<protein>
    <recommendedName>
        <fullName evidence="4">mannitol 2-dehydrogenase</fullName>
        <ecNumber evidence="4">1.1.1.67</ecNumber>
    </recommendedName>
</protein>
<evidence type="ECO:0000313" key="8">
    <source>
        <dbReference type="EMBL" id="CDJ37311.1"/>
    </source>
</evidence>
<dbReference type="InterPro" id="IPR000669">
    <property type="entry name" value="Mannitol_DH"/>
</dbReference>
<dbReference type="PANTHER" id="PTHR43362:SF1">
    <property type="entry name" value="MANNITOL DEHYDROGENASE 2-RELATED"/>
    <property type="match status" value="1"/>
</dbReference>
<name>U6KKG1_EIMTE</name>
<dbReference type="GeneID" id="25254645"/>
<dbReference type="Gene3D" id="3.40.50.720">
    <property type="entry name" value="NAD(P)-binding Rossmann-like Domain"/>
    <property type="match status" value="1"/>
</dbReference>
<dbReference type="VEuPathDB" id="ToxoDB:ETH2_1305600"/>
<keyword evidence="9" id="KW-1185">Reference proteome</keyword>
<dbReference type="VEuPathDB" id="ToxoDB:ETH_00027760"/>
<dbReference type="PROSITE" id="PS00974">
    <property type="entry name" value="MANNITOL_DHGENASE"/>
    <property type="match status" value="1"/>
</dbReference>
<dbReference type="RefSeq" id="XP_013228149.1">
    <property type="nucleotide sequence ID" value="XM_013372695.1"/>
</dbReference>
<comment type="catalytic activity">
    <reaction evidence="5">
        <text>D-mannitol + NAD(+) = D-fructose + NADH + H(+)</text>
        <dbReference type="Rhea" id="RHEA:12084"/>
        <dbReference type="ChEBI" id="CHEBI:15378"/>
        <dbReference type="ChEBI" id="CHEBI:16899"/>
        <dbReference type="ChEBI" id="CHEBI:37721"/>
        <dbReference type="ChEBI" id="CHEBI:57540"/>
        <dbReference type="ChEBI" id="CHEBI:57945"/>
        <dbReference type="EC" id="1.1.1.67"/>
    </reaction>
</comment>